<evidence type="ECO:0000313" key="2">
    <source>
        <dbReference type="EMBL" id="VVV73678.1"/>
    </source>
</evidence>
<dbReference type="PANTHER" id="PTHR36357">
    <property type="entry name" value="OS03G0148300 PROTEIN"/>
    <property type="match status" value="1"/>
</dbReference>
<feature type="region of interest" description="Disordered" evidence="1">
    <location>
        <begin position="40"/>
        <end position="59"/>
    </location>
</feature>
<name>A0A5K0Y8E2_9MAGN</name>
<dbReference type="EMBL" id="LR721777">
    <property type="protein sequence ID" value="VVV73678.1"/>
    <property type="molecule type" value="Genomic_DNA"/>
</dbReference>
<organism evidence="2">
    <name type="scientific">Nymphaea colorata</name>
    <name type="common">pocket water lily</name>
    <dbReference type="NCBI Taxonomy" id="210225"/>
    <lineage>
        <taxon>Eukaryota</taxon>
        <taxon>Viridiplantae</taxon>
        <taxon>Streptophyta</taxon>
        <taxon>Embryophyta</taxon>
        <taxon>Tracheophyta</taxon>
        <taxon>Spermatophyta</taxon>
        <taxon>Magnoliopsida</taxon>
        <taxon>Nymphaeales</taxon>
        <taxon>Nymphaeaceae</taxon>
        <taxon>Nymphaea</taxon>
    </lineage>
</organism>
<sequence length="59" mass="6694">MTDFVFSQPEAYEVKIGDRVYRRPGDPPLEEVIEMLQKEKAKEDSLDATVSGAHGRDEL</sequence>
<protein>
    <submittedName>
        <fullName evidence="2">Uncharacterized protein</fullName>
    </submittedName>
</protein>
<reference evidence="2" key="1">
    <citation type="submission" date="2019-09" db="EMBL/GenBank/DDBJ databases">
        <authorList>
            <person name="Zhang L."/>
        </authorList>
    </citation>
    <scope>NUCLEOTIDE SEQUENCE</scope>
</reference>
<accession>A0A5K0Y8E2</accession>
<evidence type="ECO:0000256" key="1">
    <source>
        <dbReference type="SAM" id="MobiDB-lite"/>
    </source>
</evidence>
<gene>
    <name evidence="2" type="ORF">NYM_LOCUS8906</name>
</gene>
<dbReference type="AlphaFoldDB" id="A0A5K0Y8E2"/>
<proteinExistence type="predicted"/>
<dbReference type="PANTHER" id="PTHR36357:SF1">
    <property type="entry name" value="OS03G0148300 PROTEIN"/>
    <property type="match status" value="1"/>
</dbReference>